<comment type="caution">
    <text evidence="2">The sequence shown here is derived from an EMBL/GenBank/DDBJ whole genome shotgun (WGS) entry which is preliminary data.</text>
</comment>
<feature type="domain" description="Integrase catalytic" evidence="1">
    <location>
        <begin position="152"/>
        <end position="324"/>
    </location>
</feature>
<reference evidence="2 3" key="1">
    <citation type="journal article" date="2016" name="Nat. Commun.">
        <title>Thousands of microbial genomes shed light on interconnected biogeochemical processes in an aquifer system.</title>
        <authorList>
            <person name="Anantharaman K."/>
            <person name="Brown C.T."/>
            <person name="Hug L.A."/>
            <person name="Sharon I."/>
            <person name="Castelle C.J."/>
            <person name="Probst A.J."/>
            <person name="Thomas B.C."/>
            <person name="Singh A."/>
            <person name="Wilkins M.J."/>
            <person name="Karaoz U."/>
            <person name="Brodie E.L."/>
            <person name="Williams K.H."/>
            <person name="Hubbard S.S."/>
            <person name="Banfield J.F."/>
        </authorList>
    </citation>
    <scope>NUCLEOTIDE SEQUENCE [LARGE SCALE GENOMIC DNA]</scope>
</reference>
<dbReference type="SUPFAM" id="SSF46689">
    <property type="entry name" value="Homeodomain-like"/>
    <property type="match status" value="1"/>
</dbReference>
<proteinExistence type="predicted"/>
<organism evidence="2 3">
    <name type="scientific">Candidatus Uhrbacteria bacterium RIFCSPHIGHO2_02_FULL_57_19</name>
    <dbReference type="NCBI Taxonomy" id="1802391"/>
    <lineage>
        <taxon>Bacteria</taxon>
        <taxon>Candidatus Uhriibacteriota</taxon>
    </lineage>
</organism>
<gene>
    <name evidence="2" type="ORF">A3D72_01910</name>
</gene>
<dbReference type="InterPro" id="IPR012337">
    <property type="entry name" value="RNaseH-like_sf"/>
</dbReference>
<dbReference type="GO" id="GO:0015074">
    <property type="term" value="P:DNA integration"/>
    <property type="evidence" value="ECO:0007669"/>
    <property type="project" value="InterPro"/>
</dbReference>
<evidence type="ECO:0000313" key="2">
    <source>
        <dbReference type="EMBL" id="OGL73026.1"/>
    </source>
</evidence>
<dbReference type="InterPro" id="IPR036397">
    <property type="entry name" value="RNaseH_sf"/>
</dbReference>
<dbReference type="Pfam" id="PF13518">
    <property type="entry name" value="HTH_28"/>
    <property type="match status" value="1"/>
</dbReference>
<dbReference type="AlphaFoldDB" id="A0A1F7U442"/>
<dbReference type="InterPro" id="IPR047797">
    <property type="entry name" value="ISNCY_transpos"/>
</dbReference>
<evidence type="ECO:0000313" key="3">
    <source>
        <dbReference type="Proteomes" id="UP000176303"/>
    </source>
</evidence>
<dbReference type="InterPro" id="IPR055247">
    <property type="entry name" value="InsJ-like_HTH"/>
</dbReference>
<dbReference type="InterPro" id="IPR036388">
    <property type="entry name" value="WH-like_DNA-bd_sf"/>
</dbReference>
<dbReference type="Proteomes" id="UP000176303">
    <property type="component" value="Unassembled WGS sequence"/>
</dbReference>
<dbReference type="PROSITE" id="PS50994">
    <property type="entry name" value="INTEGRASE"/>
    <property type="match status" value="1"/>
</dbReference>
<dbReference type="PANTHER" id="PTHR35004:SF7">
    <property type="entry name" value="INTEGRASE PROTEIN"/>
    <property type="match status" value="1"/>
</dbReference>
<accession>A0A1F7U442</accession>
<evidence type="ECO:0000259" key="1">
    <source>
        <dbReference type="PROSITE" id="PS50994"/>
    </source>
</evidence>
<dbReference type="PANTHER" id="PTHR35004">
    <property type="entry name" value="TRANSPOSASE RV3428C-RELATED"/>
    <property type="match status" value="1"/>
</dbReference>
<dbReference type="InterPro" id="IPR001584">
    <property type="entry name" value="Integrase_cat-core"/>
</dbReference>
<dbReference type="STRING" id="1802391.A3D72_01910"/>
<dbReference type="NCBIfam" id="NF033594">
    <property type="entry name" value="transpos_ISNCY_2"/>
    <property type="match status" value="1"/>
</dbReference>
<sequence>MKIIPMSAKEVKKLEAVETVRSGRLTQKEAAERLKVTDRCLRYWLDAFETDGAAGLVHGNRGKQSPHRVPQKERQAILSLIRTKYRDFGPTLASEKLLELHGIHRDPTTIRDLMIAEDLWIPRRLRKGAALIVHRAWRERRAHRGELVQFDGSYHPWFENRLLDASGAPAELCLLLAVDDATGEILWAQFAEHEGTLPVMRFWIEYAGLHGLPKAVYLDRFSTYKMTQDVALQNPDLKTQLQRAMKTLGVDLIFALSPQAKGRVERLFKTLQDRLVKELRLRNISMVRDANRFLEKTFIRSFNRKYGVEARDGADFHRTLTKRQKDALPETLCRMEQRVVMNDFTVSFKSQWYQLLPTKGLAIRPKDGVLVREYPDAAVSFSIRDRRADVQRITKRTPVRRQSINRPTPTLVPA</sequence>
<dbReference type="EMBL" id="MGDZ01000044">
    <property type="protein sequence ID" value="OGL73026.1"/>
    <property type="molecule type" value="Genomic_DNA"/>
</dbReference>
<protein>
    <recommendedName>
        <fullName evidence="1">Integrase catalytic domain-containing protein</fullName>
    </recommendedName>
</protein>
<name>A0A1F7U442_9BACT</name>
<dbReference type="Gene3D" id="1.10.10.10">
    <property type="entry name" value="Winged helix-like DNA-binding domain superfamily/Winged helix DNA-binding domain"/>
    <property type="match status" value="1"/>
</dbReference>
<dbReference type="Gene3D" id="3.30.420.10">
    <property type="entry name" value="Ribonuclease H-like superfamily/Ribonuclease H"/>
    <property type="match status" value="1"/>
</dbReference>
<dbReference type="InterPro" id="IPR009057">
    <property type="entry name" value="Homeodomain-like_sf"/>
</dbReference>
<dbReference type="SUPFAM" id="SSF53098">
    <property type="entry name" value="Ribonuclease H-like"/>
    <property type="match status" value="1"/>
</dbReference>
<dbReference type="GO" id="GO:0003676">
    <property type="term" value="F:nucleic acid binding"/>
    <property type="evidence" value="ECO:0007669"/>
    <property type="project" value="InterPro"/>
</dbReference>